<dbReference type="Proteomes" id="UP000737113">
    <property type="component" value="Unassembled WGS sequence"/>
</dbReference>
<dbReference type="Pfam" id="PF11281">
    <property type="entry name" value="DUF3083"/>
    <property type="match status" value="1"/>
</dbReference>
<organism evidence="1 2">
    <name type="scientific">Shewanella salipaludis</name>
    <dbReference type="NCBI Taxonomy" id="2723052"/>
    <lineage>
        <taxon>Bacteria</taxon>
        <taxon>Pseudomonadati</taxon>
        <taxon>Pseudomonadota</taxon>
        <taxon>Gammaproteobacteria</taxon>
        <taxon>Alteromonadales</taxon>
        <taxon>Shewanellaceae</taxon>
        <taxon>Shewanella</taxon>
    </lineage>
</organism>
<name>A0A972FTW7_9GAMM</name>
<evidence type="ECO:0000313" key="1">
    <source>
        <dbReference type="EMBL" id="NMH66100.1"/>
    </source>
</evidence>
<dbReference type="InterPro" id="IPR021433">
    <property type="entry name" value="DUF3083"/>
</dbReference>
<gene>
    <name evidence="1" type="ORF">HC757_13110</name>
</gene>
<proteinExistence type="predicted"/>
<dbReference type="AlphaFoldDB" id="A0A972FTW7"/>
<dbReference type="EMBL" id="JAAXYH010000009">
    <property type="protein sequence ID" value="NMH66100.1"/>
    <property type="molecule type" value="Genomic_DNA"/>
</dbReference>
<accession>A0A972FTW7</accession>
<comment type="caution">
    <text evidence="1">The sequence shown here is derived from an EMBL/GenBank/DDBJ whole genome shotgun (WGS) entry which is preliminary data.</text>
</comment>
<protein>
    <submittedName>
        <fullName evidence="1">DUF3083 family protein</fullName>
    </submittedName>
</protein>
<evidence type="ECO:0000313" key="2">
    <source>
        <dbReference type="Proteomes" id="UP000737113"/>
    </source>
</evidence>
<dbReference type="RefSeq" id="WP_169564828.1">
    <property type="nucleotide sequence ID" value="NZ_JAAXYH010000009.1"/>
</dbReference>
<sequence length="355" mass="40890">MPYHHQKRIYIPTNARSNQYILAEIRVTDELLGGYDDVQDAYRQLSQTVFSLADKQEIHNIQIIANDKLPVVRFHTEAYSFETAEQIRFFYNPAYHEAQNLFATAGHRARKLRLVFLATGSELRSNSATFHAKVQYFMDSLLPLLPATGLAVKIRDHQHLSYDFFTKAKGNKETYGYKLRAIDKRYQARGCQLPQEHSALNYVTVSLPLSRKLKQRILPEGMTDFTPLYQYLEDKFLSAASTKQLSRLAMVANGLTPIVRNSKFETLESTAELQMIGFDPNATEQQFSRHWQGDKLAEAAHFAIVAGPKDCDDGGYGRFMNQVEEALRSFANEIDMDKEHEDLILRFHQHISYRR</sequence>
<keyword evidence="2" id="KW-1185">Reference proteome</keyword>
<reference evidence="1" key="1">
    <citation type="submission" date="2020-04" db="EMBL/GenBank/DDBJ databases">
        <title>Description of Shewanella salipaludis sp. nov., isolated from a salt marsh.</title>
        <authorList>
            <person name="Park S."/>
            <person name="Yoon J.-H."/>
        </authorList>
    </citation>
    <scope>NUCLEOTIDE SEQUENCE</scope>
    <source>
        <strain evidence="1">SHSM-M6</strain>
    </source>
</reference>